<organism evidence="3 4">
    <name type="scientific">Nesidiocoris tenuis</name>
    <dbReference type="NCBI Taxonomy" id="355587"/>
    <lineage>
        <taxon>Eukaryota</taxon>
        <taxon>Metazoa</taxon>
        <taxon>Ecdysozoa</taxon>
        <taxon>Arthropoda</taxon>
        <taxon>Hexapoda</taxon>
        <taxon>Insecta</taxon>
        <taxon>Pterygota</taxon>
        <taxon>Neoptera</taxon>
        <taxon>Paraneoptera</taxon>
        <taxon>Hemiptera</taxon>
        <taxon>Heteroptera</taxon>
        <taxon>Panheteroptera</taxon>
        <taxon>Cimicomorpha</taxon>
        <taxon>Miridae</taxon>
        <taxon>Dicyphina</taxon>
        <taxon>Nesidiocoris</taxon>
    </lineage>
</organism>
<evidence type="ECO:0000256" key="1">
    <source>
        <dbReference type="SAM" id="Phobius"/>
    </source>
</evidence>
<evidence type="ECO:0000313" key="2">
    <source>
        <dbReference type="EMBL" id="CAA9997389.1"/>
    </source>
</evidence>
<accession>A0A6H5G4E1</accession>
<sequence length="108" mass="13493">MQSTNNPYYTNIVPFMLFGLILENCRSFNTLGSHYFFHQNRGNKRRRREWCGWCKFSGYNRWSHFNFWSNRGISSWRRFWSRGWRRFSSRRECRSRSFCRFCRLGFIT</sequence>
<keyword evidence="1" id="KW-0472">Membrane</keyword>
<name>A0A6H5G4E1_9HEMI</name>
<evidence type="ECO:0000313" key="3">
    <source>
        <dbReference type="EMBL" id="CAA9997393.1"/>
    </source>
</evidence>
<keyword evidence="1" id="KW-1133">Transmembrane helix</keyword>
<dbReference type="AlphaFoldDB" id="A0A6H5G4E1"/>
<reference evidence="3 4" key="1">
    <citation type="submission" date="2020-02" db="EMBL/GenBank/DDBJ databases">
        <authorList>
            <person name="Ferguson B K."/>
        </authorList>
    </citation>
    <scope>NUCLEOTIDE SEQUENCE [LARGE SCALE GENOMIC DNA]</scope>
</reference>
<evidence type="ECO:0000313" key="4">
    <source>
        <dbReference type="Proteomes" id="UP000479000"/>
    </source>
</evidence>
<dbReference type="EMBL" id="CADCXU010005749">
    <property type="protein sequence ID" value="CAA9997389.1"/>
    <property type="molecule type" value="Genomic_DNA"/>
</dbReference>
<dbReference type="EMBL" id="CADCXU010005750">
    <property type="protein sequence ID" value="CAA9997393.1"/>
    <property type="molecule type" value="Genomic_DNA"/>
</dbReference>
<feature type="transmembrane region" description="Helical" evidence="1">
    <location>
        <begin position="12"/>
        <end position="37"/>
    </location>
</feature>
<keyword evidence="1" id="KW-0812">Transmembrane</keyword>
<proteinExistence type="predicted"/>
<gene>
    <name evidence="2" type="ORF">NTEN_LOCUS3691</name>
    <name evidence="3" type="ORF">NTEN_LOCUS3695</name>
</gene>
<dbReference type="Proteomes" id="UP000479000">
    <property type="component" value="Unassembled WGS sequence"/>
</dbReference>
<keyword evidence="4" id="KW-1185">Reference proteome</keyword>
<protein>
    <submittedName>
        <fullName evidence="3">Uncharacterized protein</fullName>
    </submittedName>
</protein>